<keyword evidence="2" id="KW-1133">Transmembrane helix</keyword>
<accession>A0AAE0N4G6</accession>
<reference evidence="3" key="2">
    <citation type="submission" date="2023-06" db="EMBL/GenBank/DDBJ databases">
        <authorList>
            <consortium name="Lawrence Berkeley National Laboratory"/>
            <person name="Haridas S."/>
            <person name="Hensen N."/>
            <person name="Bonometti L."/>
            <person name="Westerberg I."/>
            <person name="Brannstrom I.O."/>
            <person name="Guillou S."/>
            <person name="Cros-Aarteil S."/>
            <person name="Calhoun S."/>
            <person name="Kuo A."/>
            <person name="Mondo S."/>
            <person name="Pangilinan J."/>
            <person name="Riley R."/>
            <person name="LaButti K."/>
            <person name="Andreopoulos B."/>
            <person name="Lipzen A."/>
            <person name="Chen C."/>
            <person name="Yanf M."/>
            <person name="Daum C."/>
            <person name="Ng V."/>
            <person name="Clum A."/>
            <person name="Steindorff A."/>
            <person name="Ohm R."/>
            <person name="Martin F."/>
            <person name="Silar P."/>
            <person name="Natvig D."/>
            <person name="Lalanne C."/>
            <person name="Gautier V."/>
            <person name="Ament-velasquez S.L."/>
            <person name="Kruys A."/>
            <person name="Hutchinson M.I."/>
            <person name="Powell A.J."/>
            <person name="Barry K."/>
            <person name="Miller A.N."/>
            <person name="Grigoriev I.V."/>
            <person name="Debuchy R."/>
            <person name="Gladieux P."/>
            <person name="Thoren M.H."/>
            <person name="Johannesson H."/>
        </authorList>
    </citation>
    <scope>NUCLEOTIDE SEQUENCE</scope>
    <source>
        <strain evidence="3">CBS 232.78</strain>
    </source>
</reference>
<keyword evidence="2" id="KW-0472">Membrane</keyword>
<dbReference type="AlphaFoldDB" id="A0AAE0N4G6"/>
<proteinExistence type="predicted"/>
<keyword evidence="4" id="KW-1185">Reference proteome</keyword>
<gene>
    <name evidence="3" type="ORF">B0H63DRAFT_552454</name>
</gene>
<reference evidence="3" key="1">
    <citation type="journal article" date="2023" name="Mol. Phylogenet. Evol.">
        <title>Genome-scale phylogeny and comparative genomics of the fungal order Sordariales.</title>
        <authorList>
            <person name="Hensen N."/>
            <person name="Bonometti L."/>
            <person name="Westerberg I."/>
            <person name="Brannstrom I.O."/>
            <person name="Guillou S."/>
            <person name="Cros-Aarteil S."/>
            <person name="Calhoun S."/>
            <person name="Haridas S."/>
            <person name="Kuo A."/>
            <person name="Mondo S."/>
            <person name="Pangilinan J."/>
            <person name="Riley R."/>
            <person name="LaButti K."/>
            <person name="Andreopoulos B."/>
            <person name="Lipzen A."/>
            <person name="Chen C."/>
            <person name="Yan M."/>
            <person name="Daum C."/>
            <person name="Ng V."/>
            <person name="Clum A."/>
            <person name="Steindorff A."/>
            <person name="Ohm R.A."/>
            <person name="Martin F."/>
            <person name="Silar P."/>
            <person name="Natvig D.O."/>
            <person name="Lalanne C."/>
            <person name="Gautier V."/>
            <person name="Ament-Velasquez S.L."/>
            <person name="Kruys A."/>
            <person name="Hutchinson M.I."/>
            <person name="Powell A.J."/>
            <person name="Barry K."/>
            <person name="Miller A.N."/>
            <person name="Grigoriev I.V."/>
            <person name="Debuchy R."/>
            <person name="Gladieux P."/>
            <person name="Hiltunen Thoren M."/>
            <person name="Johannesson H."/>
        </authorList>
    </citation>
    <scope>NUCLEOTIDE SEQUENCE</scope>
    <source>
        <strain evidence="3">CBS 232.78</strain>
    </source>
</reference>
<evidence type="ECO:0000256" key="1">
    <source>
        <dbReference type="SAM" id="MobiDB-lite"/>
    </source>
</evidence>
<feature type="transmembrane region" description="Helical" evidence="2">
    <location>
        <begin position="635"/>
        <end position="664"/>
    </location>
</feature>
<dbReference type="EMBL" id="JAULSW010000009">
    <property type="protein sequence ID" value="KAK3370437.1"/>
    <property type="molecule type" value="Genomic_DNA"/>
</dbReference>
<evidence type="ECO:0000313" key="3">
    <source>
        <dbReference type="EMBL" id="KAK3370437.1"/>
    </source>
</evidence>
<feature type="transmembrane region" description="Helical" evidence="2">
    <location>
        <begin position="554"/>
        <end position="572"/>
    </location>
</feature>
<feature type="transmembrane region" description="Helical" evidence="2">
    <location>
        <begin position="676"/>
        <end position="695"/>
    </location>
</feature>
<feature type="region of interest" description="Disordered" evidence="1">
    <location>
        <begin position="29"/>
        <end position="143"/>
    </location>
</feature>
<comment type="caution">
    <text evidence="3">The sequence shown here is derived from an EMBL/GenBank/DDBJ whole genome shotgun (WGS) entry which is preliminary data.</text>
</comment>
<name>A0AAE0N4G6_9PEZI</name>
<evidence type="ECO:0000313" key="4">
    <source>
        <dbReference type="Proteomes" id="UP001285441"/>
    </source>
</evidence>
<dbReference type="Proteomes" id="UP001285441">
    <property type="component" value="Unassembled WGS sequence"/>
</dbReference>
<feature type="compositionally biased region" description="Basic residues" evidence="1">
    <location>
        <begin position="55"/>
        <end position="72"/>
    </location>
</feature>
<evidence type="ECO:0000256" key="2">
    <source>
        <dbReference type="SAM" id="Phobius"/>
    </source>
</evidence>
<organism evidence="3 4">
    <name type="scientific">Podospora didyma</name>
    <dbReference type="NCBI Taxonomy" id="330526"/>
    <lineage>
        <taxon>Eukaryota</taxon>
        <taxon>Fungi</taxon>
        <taxon>Dikarya</taxon>
        <taxon>Ascomycota</taxon>
        <taxon>Pezizomycotina</taxon>
        <taxon>Sordariomycetes</taxon>
        <taxon>Sordariomycetidae</taxon>
        <taxon>Sordariales</taxon>
        <taxon>Podosporaceae</taxon>
        <taxon>Podospora</taxon>
    </lineage>
</organism>
<feature type="compositionally biased region" description="Basic and acidic residues" evidence="1">
    <location>
        <begin position="29"/>
        <end position="45"/>
    </location>
</feature>
<protein>
    <submittedName>
        <fullName evidence="3">Uncharacterized protein</fullName>
    </submittedName>
</protein>
<dbReference type="Gene3D" id="1.20.58.340">
    <property type="entry name" value="Magnesium transport protein CorA, transmembrane region"/>
    <property type="match status" value="1"/>
</dbReference>
<keyword evidence="2" id="KW-0812">Transmembrane</keyword>
<feature type="region of interest" description="Disordered" evidence="1">
    <location>
        <begin position="260"/>
        <end position="280"/>
    </location>
</feature>
<feature type="transmembrane region" description="Helical" evidence="2">
    <location>
        <begin position="584"/>
        <end position="603"/>
    </location>
</feature>
<sequence length="738" mass="82307">MTADDAAAEKGQAQALFAQQRPLIRKLSIFRDGHTHMRDEKVKGEEVEEDDKDKKKGKRSRSIAKKLNRGRFHGSMSSAAGPVSPREGEEFLLSKIQEDNTTEQEDAATDRATDGGENILMSPIELRSPTELSEDEDHSGGSSVIAELYLVERRLDGEDDEKLWKTLGSIFSETPPPPPPPGEAAAAADELTAGFRTAFERFLESHSKDAISQIPTHAVDAITIVKGNGSGPSDEEEEGDIRPFFAKWSRHVTQHKDQWKDEQRIRSGKPYDKDIVGDPKEKHIPHTRFTREPEVCRGYYLIAEAADRMHHALKECVSVLPRMVGGVCKAVLVFDPPQSQHRTRYGTRLTDVPSVPTIKATFIDDSSVRDRFTKRLAEWLHKEPSMLEAKYIGRAVREMLVDMILHDEVSVLGELSNSLDTIELSLGDDKKIIQSMPLWRGFFGEWRNRLFHLGPMLDYIHQVLHVEKGARSEMFFFRPGAASTPRSMSNTTLPLREWSLIPHLPAKLDVVEAAWSSMNKRIKGTYQSVMLTMSIIDSEKAMKEAAAVSKLTNLAFFFVPLSLVAAVFAMPLKEFQVSENMKIWLWITVSLTLMTLVYAVLYWKTLARATKELRRYLASFDKVTFGQAVKDMCELLLGITIIVLGFALVVGVFAATGVGVWKIINSETLTPQGKGGLSFFNYIAIALLAFTGTAASQGTRVDCGPWTALCIGPTYDCNTCDFLGQVVCGAQAPNFFRC</sequence>